<evidence type="ECO:0000259" key="7">
    <source>
        <dbReference type="PROSITE" id="PS51504"/>
    </source>
</evidence>
<evidence type="ECO:0000256" key="4">
    <source>
        <dbReference type="ARBA" id="ARBA00023125"/>
    </source>
</evidence>
<dbReference type="PANTHER" id="PTHR11467">
    <property type="entry name" value="HISTONE H1"/>
    <property type="match status" value="1"/>
</dbReference>
<comment type="caution">
    <text evidence="8">The sequence shown here is derived from an EMBL/GenBank/DDBJ whole genome shotgun (WGS) entry which is preliminary data.</text>
</comment>
<dbReference type="PANTHER" id="PTHR11467:SF36">
    <property type="entry name" value="HISTONE 24-RELATED"/>
    <property type="match status" value="1"/>
</dbReference>
<evidence type="ECO:0000256" key="1">
    <source>
        <dbReference type="ARBA" id="ARBA00004123"/>
    </source>
</evidence>
<dbReference type="SUPFAM" id="SSF46785">
    <property type="entry name" value="Winged helix' DNA-binding domain"/>
    <property type="match status" value="1"/>
</dbReference>
<feature type="domain" description="H15" evidence="7">
    <location>
        <begin position="48"/>
        <end position="118"/>
    </location>
</feature>
<dbReference type="Gene3D" id="1.10.10.10">
    <property type="entry name" value="Winged helix-like DNA-binding domain superfamily/Winged helix DNA-binding domain"/>
    <property type="match status" value="1"/>
</dbReference>
<evidence type="ECO:0000313" key="8">
    <source>
        <dbReference type="EMBL" id="KAK4791146.1"/>
    </source>
</evidence>
<feature type="compositionally biased region" description="Basic and acidic residues" evidence="6">
    <location>
        <begin position="1"/>
        <end position="41"/>
    </location>
</feature>
<name>A0AAN7R8E5_TRANT</name>
<gene>
    <name evidence="8" type="ORF">SAY86_031559</name>
</gene>
<dbReference type="PROSITE" id="PS51504">
    <property type="entry name" value="H15"/>
    <property type="match status" value="1"/>
</dbReference>
<dbReference type="InterPro" id="IPR036390">
    <property type="entry name" value="WH_DNA-bd_sf"/>
</dbReference>
<dbReference type="Proteomes" id="UP001346149">
    <property type="component" value="Unassembled WGS sequence"/>
</dbReference>
<dbReference type="GO" id="GO:0030261">
    <property type="term" value="P:chromosome condensation"/>
    <property type="evidence" value="ECO:0007669"/>
    <property type="project" value="TreeGrafter"/>
</dbReference>
<evidence type="ECO:0000313" key="9">
    <source>
        <dbReference type="Proteomes" id="UP001346149"/>
    </source>
</evidence>
<dbReference type="GO" id="GO:0005634">
    <property type="term" value="C:nucleus"/>
    <property type="evidence" value="ECO:0007669"/>
    <property type="project" value="UniProtKB-SubCell"/>
</dbReference>
<keyword evidence="3" id="KW-0158">Chromosome</keyword>
<dbReference type="InterPro" id="IPR036388">
    <property type="entry name" value="WH-like_DNA-bd_sf"/>
</dbReference>
<feature type="compositionally biased region" description="Basic and acidic residues" evidence="6">
    <location>
        <begin position="120"/>
        <end position="132"/>
    </location>
</feature>
<accession>A0AAN7R8E5</accession>
<keyword evidence="4" id="KW-0238">DNA-binding</keyword>
<evidence type="ECO:0000256" key="5">
    <source>
        <dbReference type="ARBA" id="ARBA00023242"/>
    </source>
</evidence>
<proteinExistence type="predicted"/>
<organism evidence="8 9">
    <name type="scientific">Trapa natans</name>
    <name type="common">Water chestnut</name>
    <dbReference type="NCBI Taxonomy" id="22666"/>
    <lineage>
        <taxon>Eukaryota</taxon>
        <taxon>Viridiplantae</taxon>
        <taxon>Streptophyta</taxon>
        <taxon>Embryophyta</taxon>
        <taxon>Tracheophyta</taxon>
        <taxon>Spermatophyta</taxon>
        <taxon>Magnoliopsida</taxon>
        <taxon>eudicotyledons</taxon>
        <taxon>Gunneridae</taxon>
        <taxon>Pentapetalae</taxon>
        <taxon>rosids</taxon>
        <taxon>malvids</taxon>
        <taxon>Myrtales</taxon>
        <taxon>Lythraceae</taxon>
        <taxon>Trapa</taxon>
    </lineage>
</organism>
<dbReference type="GO" id="GO:0045910">
    <property type="term" value="P:negative regulation of DNA recombination"/>
    <property type="evidence" value="ECO:0007669"/>
    <property type="project" value="TreeGrafter"/>
</dbReference>
<dbReference type="EMBL" id="JAXQNO010000009">
    <property type="protein sequence ID" value="KAK4791146.1"/>
    <property type="molecule type" value="Genomic_DNA"/>
</dbReference>
<dbReference type="Pfam" id="PF00538">
    <property type="entry name" value="Linker_histone"/>
    <property type="match status" value="1"/>
</dbReference>
<feature type="compositionally biased region" description="Polar residues" evidence="6">
    <location>
        <begin position="136"/>
        <end position="145"/>
    </location>
</feature>
<reference evidence="8 9" key="1">
    <citation type="journal article" date="2023" name="Hortic Res">
        <title>Pangenome of water caltrop reveals structural variations and asymmetric subgenome divergence after allopolyploidization.</title>
        <authorList>
            <person name="Zhang X."/>
            <person name="Chen Y."/>
            <person name="Wang L."/>
            <person name="Yuan Y."/>
            <person name="Fang M."/>
            <person name="Shi L."/>
            <person name="Lu R."/>
            <person name="Comes H.P."/>
            <person name="Ma Y."/>
            <person name="Chen Y."/>
            <person name="Huang G."/>
            <person name="Zhou Y."/>
            <person name="Zheng Z."/>
            <person name="Qiu Y."/>
        </authorList>
    </citation>
    <scope>NUCLEOTIDE SEQUENCE [LARGE SCALE GENOMIC DNA]</scope>
    <source>
        <strain evidence="8">F231</strain>
    </source>
</reference>
<dbReference type="SMART" id="SM00526">
    <property type="entry name" value="H15"/>
    <property type="match status" value="1"/>
</dbReference>
<dbReference type="InterPro" id="IPR005818">
    <property type="entry name" value="Histone_H1/H5_H15"/>
</dbReference>
<dbReference type="CDD" id="cd00073">
    <property type="entry name" value="H15"/>
    <property type="match status" value="1"/>
</dbReference>
<dbReference type="GO" id="GO:0000786">
    <property type="term" value="C:nucleosome"/>
    <property type="evidence" value="ECO:0007669"/>
    <property type="project" value="InterPro"/>
</dbReference>
<dbReference type="GO" id="GO:0031492">
    <property type="term" value="F:nucleosomal DNA binding"/>
    <property type="evidence" value="ECO:0007669"/>
    <property type="project" value="TreeGrafter"/>
</dbReference>
<sequence>MEEKPEEICKEEKSEELWKGKKPKEEKQEEKQEEIWKEEKPRKPRTVSHPPYFQMIKEALQGLNQRSGSSSYAIAKFIKDKYKSILPTNFKKILNIQIKNSVGKGKLIKIKGSYKLSQASKKEKVLKTEGAKKPVSKQSNANKANATPPKKVWTSKKPTSAAVS</sequence>
<protein>
    <recommendedName>
        <fullName evidence="7">H15 domain-containing protein</fullName>
    </recommendedName>
</protein>
<feature type="region of interest" description="Disordered" evidence="6">
    <location>
        <begin position="119"/>
        <end position="164"/>
    </location>
</feature>
<dbReference type="GO" id="GO:0006334">
    <property type="term" value="P:nucleosome assembly"/>
    <property type="evidence" value="ECO:0007669"/>
    <property type="project" value="InterPro"/>
</dbReference>
<keyword evidence="9" id="KW-1185">Reference proteome</keyword>
<comment type="subcellular location">
    <subcellularLocation>
        <location evidence="2">Chromosome</location>
    </subcellularLocation>
    <subcellularLocation>
        <location evidence="1">Nucleus</location>
    </subcellularLocation>
</comment>
<dbReference type="GO" id="GO:0003690">
    <property type="term" value="F:double-stranded DNA binding"/>
    <property type="evidence" value="ECO:0007669"/>
    <property type="project" value="TreeGrafter"/>
</dbReference>
<evidence type="ECO:0000256" key="2">
    <source>
        <dbReference type="ARBA" id="ARBA00004286"/>
    </source>
</evidence>
<keyword evidence="5" id="KW-0539">Nucleus</keyword>
<evidence type="ECO:0000256" key="3">
    <source>
        <dbReference type="ARBA" id="ARBA00022454"/>
    </source>
</evidence>
<evidence type="ECO:0000256" key="6">
    <source>
        <dbReference type="SAM" id="MobiDB-lite"/>
    </source>
</evidence>
<dbReference type="AlphaFoldDB" id="A0AAN7R8E5"/>
<feature type="region of interest" description="Disordered" evidence="6">
    <location>
        <begin position="1"/>
        <end position="49"/>
    </location>
</feature>